<accession>A0A3B3R858</accession>
<dbReference type="PANTHER" id="PTHR28682:SF1">
    <property type="entry name" value="INHIBITORY SYNAPTIC FACTOR 2A"/>
    <property type="match status" value="1"/>
</dbReference>
<reference evidence="2" key="1">
    <citation type="submission" date="2025-05" db="UniProtKB">
        <authorList>
            <consortium name="Ensembl"/>
        </authorList>
    </citation>
    <scope>IDENTIFICATION</scope>
</reference>
<dbReference type="OrthoDB" id="8679980at2759"/>
<proteinExistence type="predicted"/>
<evidence type="ECO:0000313" key="3">
    <source>
        <dbReference type="Proteomes" id="UP000261540"/>
    </source>
</evidence>
<dbReference type="InterPro" id="IPR029337">
    <property type="entry name" value="INSYN2"/>
</dbReference>
<dbReference type="PANTHER" id="PTHR28682">
    <property type="entry name" value="INHIBITORY SYNAPTIC FACTOR 2A-RELATED"/>
    <property type="match status" value="1"/>
</dbReference>
<dbReference type="GO" id="GO:0014069">
    <property type="term" value="C:postsynaptic density"/>
    <property type="evidence" value="ECO:0007669"/>
    <property type="project" value="TreeGrafter"/>
</dbReference>
<keyword evidence="3" id="KW-1185">Reference proteome</keyword>
<dbReference type="GeneTree" id="ENSGT00530000063787"/>
<dbReference type="GO" id="GO:0060080">
    <property type="term" value="P:inhibitory postsynaptic potential"/>
    <property type="evidence" value="ECO:0007669"/>
    <property type="project" value="TreeGrafter"/>
</dbReference>
<protein>
    <submittedName>
        <fullName evidence="2">Inhibitory synaptic factor 2A</fullName>
    </submittedName>
</protein>
<evidence type="ECO:0000256" key="1">
    <source>
        <dbReference type="SAM" id="MobiDB-lite"/>
    </source>
</evidence>
<dbReference type="STRING" id="1676925.ENSPKIP00000014571"/>
<feature type="region of interest" description="Disordered" evidence="1">
    <location>
        <begin position="282"/>
        <end position="304"/>
    </location>
</feature>
<sequence>MVSKEASKCIVTNSESDSEAAPSLSLEMKYSLDASRHVRKRNKALQVRFKDICEAQNEQREAACQAAGKGGRTASCRAPYRKYMTVPARRSIPNVTRSTGVQTSPDLRKRYQTFPFERKKGHTFKHAATVESFKGHSNGLAATRKVPETTVGSGEAMQSVGRGVYRTQALLHTNNCTVAAEPFSTADCPDGPTSPESEVSCPEDKQYLPNVLDSSTNAEYHVYGPETGHQKGLHRGEGDPYPSAKRQLLNFDEAPGAPRKDPAAGVTGPIAWNSLTQVECLESPSAQGKRKKGPQLNGLQMQSQAAPPAACHGTQLRCHAAAFASHALQGAEAAKALSRAATGAPEPCHQIVPVAQDGDLKAQLQVMENLISSSQETIKVLLGVIQELEKGEAHREGLSYRTGQDTTNCDTCRNSACIIYSVELDFKQQEDKLQPLMKRLCPMDDTQLPSLPYSHEAFTSTPKRKSKTESKKHARWKLWFL</sequence>
<evidence type="ECO:0000313" key="2">
    <source>
        <dbReference type="Ensembl" id="ENSPKIP00000014558.1"/>
    </source>
</evidence>
<organism evidence="2 3">
    <name type="scientific">Paramormyrops kingsleyae</name>
    <dbReference type="NCBI Taxonomy" id="1676925"/>
    <lineage>
        <taxon>Eukaryota</taxon>
        <taxon>Metazoa</taxon>
        <taxon>Chordata</taxon>
        <taxon>Craniata</taxon>
        <taxon>Vertebrata</taxon>
        <taxon>Euteleostomi</taxon>
        <taxon>Actinopterygii</taxon>
        <taxon>Neopterygii</taxon>
        <taxon>Teleostei</taxon>
        <taxon>Osteoglossocephala</taxon>
        <taxon>Osteoglossomorpha</taxon>
        <taxon>Osteoglossiformes</taxon>
        <taxon>Mormyridae</taxon>
        <taxon>Paramormyrops</taxon>
    </lineage>
</organism>
<dbReference type="AlphaFoldDB" id="A0A3B3R858"/>
<name>A0A3B3R858_9TELE</name>
<feature type="region of interest" description="Disordered" evidence="1">
    <location>
        <begin position="1"/>
        <end position="23"/>
    </location>
</feature>
<dbReference type="Ensembl" id="ENSPKIT00000039019.1">
    <property type="protein sequence ID" value="ENSPKIP00000014571.1"/>
    <property type="gene ID" value="ENSPKIG00000001600.1"/>
</dbReference>
<dbReference type="Ensembl" id="ENSPKIT00000039006.1">
    <property type="protein sequence ID" value="ENSPKIP00000014558.1"/>
    <property type="gene ID" value="ENSPKIG00000001600.1"/>
</dbReference>
<feature type="region of interest" description="Disordered" evidence="1">
    <location>
        <begin position="224"/>
        <end position="243"/>
    </location>
</feature>
<dbReference type="Proteomes" id="UP000261540">
    <property type="component" value="Unplaced"/>
</dbReference>
<dbReference type="Pfam" id="PF15265">
    <property type="entry name" value="FAM196"/>
    <property type="match status" value="1"/>
</dbReference>